<dbReference type="Gene3D" id="1.10.10.10">
    <property type="entry name" value="Winged helix-like DNA-binding domain superfamily/Winged helix DNA-binding domain"/>
    <property type="match status" value="1"/>
</dbReference>
<dbReference type="InterPro" id="IPR036388">
    <property type="entry name" value="WH-like_DNA-bd_sf"/>
</dbReference>
<dbReference type="RefSeq" id="XP_018287334.1">
    <property type="nucleotide sequence ID" value="XM_018432318.1"/>
</dbReference>
<reference evidence="3" key="1">
    <citation type="submission" date="2015-06" db="EMBL/GenBank/DDBJ databases">
        <title>Expansion of signal transduction pathways in fungi by whole-genome duplication.</title>
        <authorList>
            <consortium name="DOE Joint Genome Institute"/>
            <person name="Corrochano L.M."/>
            <person name="Kuo A."/>
            <person name="Marcet-Houben M."/>
            <person name="Polaino S."/>
            <person name="Salamov A."/>
            <person name="Villalobos J.M."/>
            <person name="Alvarez M.I."/>
            <person name="Avalos J."/>
            <person name="Benito E.P."/>
            <person name="Benoit I."/>
            <person name="Burger G."/>
            <person name="Camino L.P."/>
            <person name="Canovas D."/>
            <person name="Cerda-Olmedo E."/>
            <person name="Cheng J.-F."/>
            <person name="Dominguez A."/>
            <person name="Elias M."/>
            <person name="Eslava A.P."/>
            <person name="Glaser F."/>
            <person name="Grimwood J."/>
            <person name="Gutierrez G."/>
            <person name="Heitman J."/>
            <person name="Henrissat B."/>
            <person name="Iturriaga E.A."/>
            <person name="Lang B.F."/>
            <person name="Lavin J.L."/>
            <person name="Lee S."/>
            <person name="Li W."/>
            <person name="Lindquist E."/>
            <person name="Lopez-Garcia S."/>
            <person name="Luque E.M."/>
            <person name="Marcos A.T."/>
            <person name="Martin J."/>
            <person name="McCluskey K."/>
            <person name="Medina H.R."/>
            <person name="Miralles-Duran A."/>
            <person name="Miyazaki A."/>
            <person name="Munoz-Torres E."/>
            <person name="Oguiza J.A."/>
            <person name="Ohm R."/>
            <person name="Olmedo M."/>
            <person name="Orejas M."/>
            <person name="Ortiz-Castellanos L."/>
            <person name="Pisabarro A.G."/>
            <person name="Rodriguez-Romero J."/>
            <person name="Ruiz-Herrera J."/>
            <person name="Ruiz-Vazquez R."/>
            <person name="Sanz C."/>
            <person name="Schackwitz W."/>
            <person name="Schmutz J."/>
            <person name="Shahriari M."/>
            <person name="Shelest E."/>
            <person name="Silva-Franco F."/>
            <person name="Soanes D."/>
            <person name="Syed K."/>
            <person name="Tagua V.G."/>
            <person name="Talbot N.J."/>
            <person name="Thon M."/>
            <person name="De vries R.P."/>
            <person name="Wiebenga A."/>
            <person name="Yadav J.S."/>
            <person name="Braun E.L."/>
            <person name="Baker S."/>
            <person name="Garre V."/>
            <person name="Horwitz B."/>
            <person name="Torres-Martinez S."/>
            <person name="Idnurm A."/>
            <person name="Herrera-Estrella A."/>
            <person name="Gabaldon T."/>
            <person name="Grigoriev I.V."/>
        </authorList>
    </citation>
    <scope>NUCLEOTIDE SEQUENCE [LARGE SCALE GENOMIC DNA]</scope>
    <source>
        <strain evidence="3">NRRL 1555(-)</strain>
    </source>
</reference>
<organism evidence="2 3">
    <name type="scientific">Phycomyces blakesleeanus (strain ATCC 8743b / DSM 1359 / FGSC 10004 / NBRC 33097 / NRRL 1555)</name>
    <dbReference type="NCBI Taxonomy" id="763407"/>
    <lineage>
        <taxon>Eukaryota</taxon>
        <taxon>Fungi</taxon>
        <taxon>Fungi incertae sedis</taxon>
        <taxon>Mucoromycota</taxon>
        <taxon>Mucoromycotina</taxon>
        <taxon>Mucoromycetes</taxon>
        <taxon>Mucorales</taxon>
        <taxon>Phycomycetaceae</taxon>
        <taxon>Phycomyces</taxon>
    </lineage>
</organism>
<evidence type="ECO:0000313" key="3">
    <source>
        <dbReference type="Proteomes" id="UP000077315"/>
    </source>
</evidence>
<keyword evidence="3" id="KW-1185">Reference proteome</keyword>
<dbReference type="InParanoid" id="A0A162NG94"/>
<feature type="compositionally biased region" description="Basic and acidic residues" evidence="1">
    <location>
        <begin position="74"/>
        <end position="84"/>
    </location>
</feature>
<feature type="region of interest" description="Disordered" evidence="1">
    <location>
        <begin position="57"/>
        <end position="84"/>
    </location>
</feature>
<evidence type="ECO:0000313" key="2">
    <source>
        <dbReference type="EMBL" id="OAD69294.1"/>
    </source>
</evidence>
<keyword evidence="2" id="KW-0238">DNA-binding</keyword>
<dbReference type="VEuPathDB" id="FungiDB:PHYBLDRAFT_149693"/>
<keyword evidence="2" id="KW-0371">Homeobox</keyword>
<dbReference type="InterPro" id="IPR009057">
    <property type="entry name" value="Homeodomain-like_sf"/>
</dbReference>
<dbReference type="Proteomes" id="UP000077315">
    <property type="component" value="Unassembled WGS sequence"/>
</dbReference>
<dbReference type="SUPFAM" id="SSF46689">
    <property type="entry name" value="Homeodomain-like"/>
    <property type="match status" value="1"/>
</dbReference>
<accession>A0A162NG94</accession>
<sequence>MPKEQARLVRGPYQKLSEFRKGIIIGLYKSGMIVAKIAVMENVSRYTITRIIDKFKRTGSVADNKSPGRPKITTQDKKQQQQRQ</sequence>
<proteinExistence type="predicted"/>
<dbReference type="EMBL" id="KV440992">
    <property type="protein sequence ID" value="OAD69294.1"/>
    <property type="molecule type" value="Genomic_DNA"/>
</dbReference>
<name>A0A162NG94_PHYB8</name>
<protein>
    <submittedName>
        <fullName evidence="2">Homeodomain-like DNA binding domain-containing transcription factor</fullName>
    </submittedName>
</protein>
<dbReference type="GO" id="GO:0003677">
    <property type="term" value="F:DNA binding"/>
    <property type="evidence" value="ECO:0007669"/>
    <property type="project" value="UniProtKB-KW"/>
</dbReference>
<dbReference type="GeneID" id="28993224"/>
<evidence type="ECO:0000256" key="1">
    <source>
        <dbReference type="SAM" id="MobiDB-lite"/>
    </source>
</evidence>
<dbReference type="AlphaFoldDB" id="A0A162NG94"/>
<gene>
    <name evidence="2" type="ORF">PHYBLDRAFT_149693</name>
</gene>